<comment type="caution">
    <text evidence="2">The sequence shown here is derived from an EMBL/GenBank/DDBJ whole genome shotgun (WGS) entry which is preliminary data.</text>
</comment>
<keyword evidence="1" id="KW-0732">Signal</keyword>
<dbReference type="RefSeq" id="WP_290271955.1">
    <property type="nucleotide sequence ID" value="NZ_JAUFQP010000013.1"/>
</dbReference>
<sequence>MKYLLPIILSLFSIYHSHAQSAEDKFGAWYMLDGTHKIADAWSIKTGFQLRSFEVLDNINLLFYYIGANYHINKNLTLTLMYSYLDIDRSFTISGESHLYENRPYEQLSYTQHTKTLPIYHRLRFEQRFLNYQHDHTVLHRVRYRLGTKIKLSKAVFFNINNEIFMNFKDEVFTENRFYAAFGFNVSKSSHVQLGYLNHEINHLNLNRLQVGLFFKTDLRKKKV</sequence>
<reference evidence="2 3" key="1">
    <citation type="submission" date="2024-09" db="EMBL/GenBank/DDBJ databases">
        <authorList>
            <person name="Sun Q."/>
            <person name="Mori K."/>
        </authorList>
    </citation>
    <scope>NUCLEOTIDE SEQUENCE [LARGE SCALE GENOMIC DNA]</scope>
    <source>
        <strain evidence="2 3">CECT 8300</strain>
    </source>
</reference>
<protein>
    <submittedName>
        <fullName evidence="2">DUF2490 domain-containing protein</fullName>
    </submittedName>
</protein>
<dbReference type="EMBL" id="JBHMFA010000009">
    <property type="protein sequence ID" value="MFB9105700.1"/>
    <property type="molecule type" value="Genomic_DNA"/>
</dbReference>
<gene>
    <name evidence="2" type="ORF">ACFFU1_12375</name>
</gene>
<proteinExistence type="predicted"/>
<evidence type="ECO:0000313" key="2">
    <source>
        <dbReference type="EMBL" id="MFB9105700.1"/>
    </source>
</evidence>
<feature type="chain" id="PRO_5047341114" evidence="1">
    <location>
        <begin position="20"/>
        <end position="224"/>
    </location>
</feature>
<organism evidence="2 3">
    <name type="scientific">Algibacter miyuki</name>
    <dbReference type="NCBI Taxonomy" id="1306933"/>
    <lineage>
        <taxon>Bacteria</taxon>
        <taxon>Pseudomonadati</taxon>
        <taxon>Bacteroidota</taxon>
        <taxon>Flavobacteriia</taxon>
        <taxon>Flavobacteriales</taxon>
        <taxon>Flavobacteriaceae</taxon>
        <taxon>Algibacter</taxon>
    </lineage>
</organism>
<accession>A0ABV5H1D3</accession>
<evidence type="ECO:0000256" key="1">
    <source>
        <dbReference type="SAM" id="SignalP"/>
    </source>
</evidence>
<dbReference type="SUPFAM" id="SSF56935">
    <property type="entry name" value="Porins"/>
    <property type="match status" value="1"/>
</dbReference>
<dbReference type="Proteomes" id="UP001589590">
    <property type="component" value="Unassembled WGS sequence"/>
</dbReference>
<evidence type="ECO:0000313" key="3">
    <source>
        <dbReference type="Proteomes" id="UP001589590"/>
    </source>
</evidence>
<dbReference type="InterPro" id="IPR019619">
    <property type="entry name" value="DUF2490"/>
</dbReference>
<keyword evidence="3" id="KW-1185">Reference proteome</keyword>
<dbReference type="Pfam" id="PF10677">
    <property type="entry name" value="DUF2490"/>
    <property type="match status" value="1"/>
</dbReference>
<name>A0ABV5H1D3_9FLAO</name>
<feature type="signal peptide" evidence="1">
    <location>
        <begin position="1"/>
        <end position="19"/>
    </location>
</feature>